<accession>A0A6J5N8P1</accession>
<organism evidence="2">
    <name type="scientific">uncultured Caudovirales phage</name>
    <dbReference type="NCBI Taxonomy" id="2100421"/>
    <lineage>
        <taxon>Viruses</taxon>
        <taxon>Duplodnaviria</taxon>
        <taxon>Heunggongvirae</taxon>
        <taxon>Uroviricota</taxon>
        <taxon>Caudoviricetes</taxon>
        <taxon>Peduoviridae</taxon>
        <taxon>Maltschvirus</taxon>
        <taxon>Maltschvirus maltsch</taxon>
    </lineage>
</organism>
<sequence>MIKKFFKETSALSWTLGGTALVLITLSGPTKVLGLWISVIALVAHFLGVLFSKDEEKPE</sequence>
<reference evidence="2" key="1">
    <citation type="submission" date="2020-04" db="EMBL/GenBank/DDBJ databases">
        <authorList>
            <person name="Chiriac C."/>
            <person name="Salcher M."/>
            <person name="Ghai R."/>
            <person name="Kavagutti S V."/>
        </authorList>
    </citation>
    <scope>NUCLEOTIDE SEQUENCE</scope>
</reference>
<name>A0A6J5N8P1_9CAUD</name>
<gene>
    <name evidence="2" type="ORF">UFOVP629_107</name>
</gene>
<keyword evidence="1" id="KW-0472">Membrane</keyword>
<keyword evidence="1" id="KW-1133">Transmembrane helix</keyword>
<evidence type="ECO:0000256" key="1">
    <source>
        <dbReference type="SAM" id="Phobius"/>
    </source>
</evidence>
<keyword evidence="1" id="KW-0812">Transmembrane</keyword>
<feature type="transmembrane region" description="Helical" evidence="1">
    <location>
        <begin position="35"/>
        <end position="52"/>
    </location>
</feature>
<protein>
    <submittedName>
        <fullName evidence="2">Uncharacterized protein</fullName>
    </submittedName>
</protein>
<feature type="transmembrane region" description="Helical" evidence="1">
    <location>
        <begin position="12"/>
        <end position="29"/>
    </location>
</feature>
<proteinExistence type="predicted"/>
<evidence type="ECO:0000313" key="2">
    <source>
        <dbReference type="EMBL" id="CAB4154376.1"/>
    </source>
</evidence>
<dbReference type="EMBL" id="LR796612">
    <property type="protein sequence ID" value="CAB4154376.1"/>
    <property type="molecule type" value="Genomic_DNA"/>
</dbReference>